<dbReference type="InterPro" id="IPR001584">
    <property type="entry name" value="Integrase_cat-core"/>
</dbReference>
<keyword evidence="2" id="KW-0808">Transferase</keyword>
<protein>
    <submittedName>
        <fullName evidence="2">Putative reverse transcriptase domain-containing protein</fullName>
    </submittedName>
</protein>
<dbReference type="CDD" id="cd09274">
    <property type="entry name" value="RNase_HI_RT_Ty3"/>
    <property type="match status" value="1"/>
</dbReference>
<organism evidence="2">
    <name type="scientific">Tanacetum cinerariifolium</name>
    <name type="common">Dalmatian daisy</name>
    <name type="synonym">Chrysanthemum cinerariifolium</name>
    <dbReference type="NCBI Taxonomy" id="118510"/>
    <lineage>
        <taxon>Eukaryota</taxon>
        <taxon>Viridiplantae</taxon>
        <taxon>Streptophyta</taxon>
        <taxon>Embryophyta</taxon>
        <taxon>Tracheophyta</taxon>
        <taxon>Spermatophyta</taxon>
        <taxon>Magnoliopsida</taxon>
        <taxon>eudicotyledons</taxon>
        <taxon>Gunneridae</taxon>
        <taxon>Pentapetalae</taxon>
        <taxon>asterids</taxon>
        <taxon>campanulids</taxon>
        <taxon>Asterales</taxon>
        <taxon>Asteraceae</taxon>
        <taxon>Asteroideae</taxon>
        <taxon>Anthemideae</taxon>
        <taxon>Anthemidinae</taxon>
        <taxon>Tanacetum</taxon>
    </lineage>
</organism>
<feature type="domain" description="Integrase catalytic" evidence="1">
    <location>
        <begin position="127"/>
        <end position="223"/>
    </location>
</feature>
<dbReference type="SUPFAM" id="SSF56672">
    <property type="entry name" value="DNA/RNA polymerases"/>
    <property type="match status" value="1"/>
</dbReference>
<evidence type="ECO:0000313" key="2">
    <source>
        <dbReference type="EMBL" id="GEU60851.1"/>
    </source>
</evidence>
<keyword evidence="2" id="KW-0695">RNA-directed DNA polymerase</keyword>
<dbReference type="SUPFAM" id="SSF53098">
    <property type="entry name" value="Ribonuclease H-like"/>
    <property type="match status" value="1"/>
</dbReference>
<dbReference type="InterPro" id="IPR056924">
    <property type="entry name" value="SH3_Tf2-1"/>
</dbReference>
<dbReference type="Pfam" id="PF17919">
    <property type="entry name" value="RT_RNaseH_2"/>
    <property type="match status" value="1"/>
</dbReference>
<dbReference type="EMBL" id="BKCJ010004405">
    <property type="protein sequence ID" value="GEU60851.1"/>
    <property type="molecule type" value="Genomic_DNA"/>
</dbReference>
<name>A0A6L2LGA7_TANCI</name>
<dbReference type="PANTHER" id="PTHR34072:SF52">
    <property type="entry name" value="RIBONUCLEASE H"/>
    <property type="match status" value="1"/>
</dbReference>
<comment type="caution">
    <text evidence="2">The sequence shown here is derived from an EMBL/GenBank/DDBJ whole genome shotgun (WGS) entry which is preliminary data.</text>
</comment>
<dbReference type="Gene3D" id="3.30.420.10">
    <property type="entry name" value="Ribonuclease H-like superfamily/Ribonuclease H"/>
    <property type="match status" value="1"/>
</dbReference>
<dbReference type="AlphaFoldDB" id="A0A6L2LGA7"/>
<feature type="non-terminal residue" evidence="2">
    <location>
        <position position="1"/>
    </location>
</feature>
<keyword evidence="2" id="KW-0548">Nucleotidyltransferase</keyword>
<accession>A0A6L2LGA7</accession>
<sequence length="597" mass="66446">HCVALPVDERIPCRTGDVSALPEETEDFVVYYDASLKGYGAVLMQRVKVIAYASRQLKVHEENYATQDLELGAIVFALRSWRHYLWIELLSDYDYEIRYHHGIVNVVADALSRKERNRPLCVRALMMNVHNDLPKHIREAQMEAMKKKNKALGTNLDMSTAYHPQTDGQRKRTIQTLEDMLRACMINFESSWDRHLPLVEFSYNNIYHVSIKAAPYEALYGWKCRSPVCWSEVGDSQPIGPELIWDTSEKIIQIKKLIWYCSRYRHGISPCYIGPFKSLARVGPVAYTLKLPEELKGIHSTFHVSNLKKCFAEGDIVVPMYEIQLNDKLHMIEEPVEVVDREIKLLKQSRIPIVKVRWNSQRGPEFTWEREDQIKKKYPHLFTSKDEARKSGKVKPSIRTALPKGGENVVEMVAAVVAVVNDAGDVTDLAVEKMVALGCGCSGGFGSGGDDCEVGTQGRGVATRVIVDPVVEMVAAVVAVVNDGGDVTDLAMEKMVALGCGCSGGFGSGGGGCGVGTQGRGVAARVIVDSVDRVIRILFGFGRKARRKSFPAATVVADGDWWLPEIMGERESCGGNNREFRYPLVEGDDKRVGDFGG</sequence>
<dbReference type="InterPro" id="IPR036397">
    <property type="entry name" value="RNaseH_sf"/>
</dbReference>
<dbReference type="Pfam" id="PF24626">
    <property type="entry name" value="SH3_Tf2-1"/>
    <property type="match status" value="1"/>
</dbReference>
<dbReference type="PANTHER" id="PTHR34072">
    <property type="entry name" value="ENZYMATIC POLYPROTEIN-RELATED"/>
    <property type="match status" value="1"/>
</dbReference>
<gene>
    <name evidence="2" type="ORF">Tci_032829</name>
</gene>
<dbReference type="PROSITE" id="PS50994">
    <property type="entry name" value="INTEGRASE"/>
    <property type="match status" value="1"/>
</dbReference>
<dbReference type="InterPro" id="IPR041577">
    <property type="entry name" value="RT_RNaseH_2"/>
</dbReference>
<dbReference type="InterPro" id="IPR043502">
    <property type="entry name" value="DNA/RNA_pol_sf"/>
</dbReference>
<dbReference type="GO" id="GO:0003964">
    <property type="term" value="F:RNA-directed DNA polymerase activity"/>
    <property type="evidence" value="ECO:0007669"/>
    <property type="project" value="UniProtKB-KW"/>
</dbReference>
<evidence type="ECO:0000259" key="1">
    <source>
        <dbReference type="PROSITE" id="PS50994"/>
    </source>
</evidence>
<reference evidence="2" key="1">
    <citation type="journal article" date="2019" name="Sci. Rep.">
        <title>Draft genome of Tanacetum cinerariifolium, the natural source of mosquito coil.</title>
        <authorList>
            <person name="Yamashiro T."/>
            <person name="Shiraishi A."/>
            <person name="Satake H."/>
            <person name="Nakayama K."/>
        </authorList>
    </citation>
    <scope>NUCLEOTIDE SEQUENCE</scope>
</reference>
<dbReference type="InterPro" id="IPR012337">
    <property type="entry name" value="RNaseH-like_sf"/>
</dbReference>
<dbReference type="GO" id="GO:0015074">
    <property type="term" value="P:DNA integration"/>
    <property type="evidence" value="ECO:0007669"/>
    <property type="project" value="InterPro"/>
</dbReference>
<dbReference type="GO" id="GO:0003676">
    <property type="term" value="F:nucleic acid binding"/>
    <property type="evidence" value="ECO:0007669"/>
    <property type="project" value="InterPro"/>
</dbReference>
<proteinExistence type="predicted"/>